<organism evidence="3 4">
    <name type="scientific">Dethiosulfovibrio salsuginis</name>
    <dbReference type="NCBI Taxonomy" id="561720"/>
    <lineage>
        <taxon>Bacteria</taxon>
        <taxon>Thermotogati</taxon>
        <taxon>Synergistota</taxon>
        <taxon>Synergistia</taxon>
        <taxon>Synergistales</taxon>
        <taxon>Dethiosulfovibrionaceae</taxon>
        <taxon>Dethiosulfovibrio</taxon>
    </lineage>
</organism>
<evidence type="ECO:0000313" key="3">
    <source>
        <dbReference type="EMBL" id="SMG14074.1"/>
    </source>
</evidence>
<dbReference type="GO" id="GO:0015888">
    <property type="term" value="P:thiamine transport"/>
    <property type="evidence" value="ECO:0007669"/>
    <property type="project" value="TreeGrafter"/>
</dbReference>
<keyword evidence="1 2" id="KW-0732">Signal</keyword>
<feature type="chain" id="PRO_5013367286" evidence="2">
    <location>
        <begin position="25"/>
        <end position="332"/>
    </location>
</feature>
<dbReference type="RefSeq" id="WP_085543677.1">
    <property type="nucleotide sequence ID" value="NZ_FXBB01000002.1"/>
</dbReference>
<feature type="signal peptide" evidence="2">
    <location>
        <begin position="1"/>
        <end position="24"/>
    </location>
</feature>
<dbReference type="Pfam" id="PF13343">
    <property type="entry name" value="SBP_bac_6"/>
    <property type="match status" value="1"/>
</dbReference>
<dbReference type="STRING" id="561720.SAMN06275492_10256"/>
<dbReference type="AlphaFoldDB" id="A0A1X7IHE4"/>
<sequence length="332" mass="35931">MIKRISIFTLTITVLISSMSGAFADEGKLNMYVAYGKPELIASAFEKATGIKVEFLPMSSGEVLTRLKAESANPRTDIWLGGGSDAFIQAKADGLIVPYLSPNSERVNQAFRDPEGYWTAVSLVVVGLLVNTDRAQSRGLAVPSKWEDLADGAFKDEVISSNPRTSGTAYTTVSGILQLFGEKEGWSYLDRLYGNIPFLEKSGSTPGTKTVQGEFTVGLVPDPHSIKMNNPDATVVTVFPEDGVLAWPSPVAIVAGTKNMEGAKKFVDWSLSPEGQKVLMEASPRVPATDIEPSSGVPSLKDLNLVPYDHLKWGEARDSVLEEFGSRYPHLN</sequence>
<dbReference type="CDD" id="cd13544">
    <property type="entry name" value="PBP2_Fbp_like_1"/>
    <property type="match status" value="1"/>
</dbReference>
<evidence type="ECO:0000256" key="2">
    <source>
        <dbReference type="SAM" id="SignalP"/>
    </source>
</evidence>
<dbReference type="EMBL" id="FXBB01000002">
    <property type="protein sequence ID" value="SMG14074.1"/>
    <property type="molecule type" value="Genomic_DNA"/>
</dbReference>
<dbReference type="Proteomes" id="UP000193355">
    <property type="component" value="Unassembled WGS sequence"/>
</dbReference>
<dbReference type="GO" id="GO:0030975">
    <property type="term" value="F:thiamine binding"/>
    <property type="evidence" value="ECO:0007669"/>
    <property type="project" value="TreeGrafter"/>
</dbReference>
<reference evidence="4" key="1">
    <citation type="submission" date="2017-04" db="EMBL/GenBank/DDBJ databases">
        <authorList>
            <person name="Varghese N."/>
            <person name="Submissions S."/>
        </authorList>
    </citation>
    <scope>NUCLEOTIDE SEQUENCE [LARGE SCALE GENOMIC DNA]</scope>
    <source>
        <strain evidence="4">USBA 82</strain>
    </source>
</reference>
<dbReference type="GO" id="GO:0030976">
    <property type="term" value="F:thiamine pyrophosphate binding"/>
    <property type="evidence" value="ECO:0007669"/>
    <property type="project" value="TreeGrafter"/>
</dbReference>
<gene>
    <name evidence="3" type="ORF">SAMN06275492_10256</name>
</gene>
<dbReference type="InterPro" id="IPR026045">
    <property type="entry name" value="Ferric-bd"/>
</dbReference>
<dbReference type="PANTHER" id="PTHR30006">
    <property type="entry name" value="THIAMINE-BINDING PERIPLASMIC PROTEIN-RELATED"/>
    <property type="match status" value="1"/>
</dbReference>
<dbReference type="GO" id="GO:0030288">
    <property type="term" value="C:outer membrane-bounded periplasmic space"/>
    <property type="evidence" value="ECO:0007669"/>
    <property type="project" value="TreeGrafter"/>
</dbReference>
<keyword evidence="4" id="KW-1185">Reference proteome</keyword>
<protein>
    <submittedName>
        <fullName evidence="3">Iron(III) transport system substrate-binding protein</fullName>
    </submittedName>
</protein>
<dbReference type="PANTHER" id="PTHR30006:SF2">
    <property type="entry name" value="ABC TRANSPORTER SUBSTRATE-BINDING PROTEIN"/>
    <property type="match status" value="1"/>
</dbReference>
<dbReference type="PIRSF" id="PIRSF002825">
    <property type="entry name" value="CfbpA"/>
    <property type="match status" value="1"/>
</dbReference>
<proteinExistence type="predicted"/>
<name>A0A1X7IHE4_9BACT</name>
<dbReference type="Gene3D" id="3.40.190.10">
    <property type="entry name" value="Periplasmic binding protein-like II"/>
    <property type="match status" value="2"/>
</dbReference>
<evidence type="ECO:0000313" key="4">
    <source>
        <dbReference type="Proteomes" id="UP000193355"/>
    </source>
</evidence>
<dbReference type="OrthoDB" id="9766989at2"/>
<dbReference type="SUPFAM" id="SSF53850">
    <property type="entry name" value="Periplasmic binding protein-like II"/>
    <property type="match status" value="1"/>
</dbReference>
<accession>A0A1X7IHE4</accession>
<evidence type="ECO:0000256" key="1">
    <source>
        <dbReference type="ARBA" id="ARBA00022729"/>
    </source>
</evidence>